<dbReference type="AlphaFoldDB" id="W4LV57"/>
<dbReference type="GO" id="GO:0004411">
    <property type="term" value="F:homogentisate 1,2-dioxygenase activity"/>
    <property type="evidence" value="ECO:0007669"/>
    <property type="project" value="InterPro"/>
</dbReference>
<name>W4LV57_ENTF1</name>
<dbReference type="InterPro" id="IPR046452">
    <property type="entry name" value="HgmA_N"/>
</dbReference>
<dbReference type="InterPro" id="IPR014710">
    <property type="entry name" value="RmlC-like_jellyroll"/>
</dbReference>
<gene>
    <name evidence="10" type="ORF">ETSY1_06500</name>
</gene>
<dbReference type="PANTHER" id="PTHR11056:SF0">
    <property type="entry name" value="HOMOGENTISATE 1,2-DIOXYGENASE"/>
    <property type="match status" value="1"/>
</dbReference>
<evidence type="ECO:0000256" key="5">
    <source>
        <dbReference type="ARBA" id="ARBA00023002"/>
    </source>
</evidence>
<evidence type="ECO:0000256" key="4">
    <source>
        <dbReference type="ARBA" id="ARBA00022964"/>
    </source>
</evidence>
<keyword evidence="11" id="KW-1185">Reference proteome</keyword>
<feature type="binding site" evidence="8">
    <location>
        <position position="338"/>
    </location>
    <ligand>
        <name>Fe cation</name>
        <dbReference type="ChEBI" id="CHEBI:24875"/>
    </ligand>
</feature>
<dbReference type="SUPFAM" id="SSF51182">
    <property type="entry name" value="RmlC-like cupins"/>
    <property type="match status" value="1"/>
</dbReference>
<evidence type="ECO:0000256" key="6">
    <source>
        <dbReference type="ARBA" id="ARBA00023004"/>
    </source>
</evidence>
<feature type="binding site" evidence="8">
    <location>
        <position position="368"/>
    </location>
    <ligand>
        <name>homogentisate</name>
        <dbReference type="ChEBI" id="CHEBI:16169"/>
    </ligand>
</feature>
<dbReference type="InterPro" id="IPR011051">
    <property type="entry name" value="RmlC_Cupin_sf"/>
</dbReference>
<comment type="similarity">
    <text evidence="2">Belongs to the homogentisate dioxygenase family.</text>
</comment>
<feature type="binding site" evidence="8">
    <location>
        <position position="332"/>
    </location>
    <ligand>
        <name>Fe cation</name>
        <dbReference type="ChEBI" id="CHEBI:24875"/>
    </ligand>
</feature>
<dbReference type="PANTHER" id="PTHR11056">
    <property type="entry name" value="HOMOGENTISATE 1,2-DIOXYGENASE"/>
    <property type="match status" value="1"/>
</dbReference>
<dbReference type="Proteomes" id="UP000019141">
    <property type="component" value="Unassembled WGS sequence"/>
</dbReference>
<evidence type="ECO:0000313" key="11">
    <source>
        <dbReference type="Proteomes" id="UP000019141"/>
    </source>
</evidence>
<feature type="active site" description="Proton acceptor" evidence="7">
    <location>
        <position position="295"/>
    </location>
</feature>
<feature type="domain" description="Homogentisate 1,2-dioxygenase N-terminal" evidence="9">
    <location>
        <begin position="13"/>
        <end position="282"/>
    </location>
</feature>
<evidence type="ECO:0000256" key="3">
    <source>
        <dbReference type="ARBA" id="ARBA00022723"/>
    </source>
</evidence>
<dbReference type="GO" id="GO:0006559">
    <property type="term" value="P:L-phenylalanine catabolic process"/>
    <property type="evidence" value="ECO:0007669"/>
    <property type="project" value="InterPro"/>
</dbReference>
<keyword evidence="4" id="KW-0223">Dioxygenase</keyword>
<dbReference type="GO" id="GO:0046872">
    <property type="term" value="F:metal ion binding"/>
    <property type="evidence" value="ECO:0007669"/>
    <property type="project" value="UniProtKB-KW"/>
</dbReference>
<dbReference type="Gene3D" id="2.60.120.10">
    <property type="entry name" value="Jelly Rolls"/>
    <property type="match status" value="1"/>
</dbReference>
<reference evidence="10 11" key="1">
    <citation type="journal article" date="2014" name="Nature">
        <title>An environmental bacterial taxon with a large and distinct metabolic repertoire.</title>
        <authorList>
            <person name="Wilson M.C."/>
            <person name="Mori T."/>
            <person name="Ruckert C."/>
            <person name="Uria A.R."/>
            <person name="Helf M.J."/>
            <person name="Takada K."/>
            <person name="Gernert C."/>
            <person name="Steffens U.A."/>
            <person name="Heycke N."/>
            <person name="Schmitt S."/>
            <person name="Rinke C."/>
            <person name="Helfrich E.J."/>
            <person name="Brachmann A.O."/>
            <person name="Gurgui C."/>
            <person name="Wakimoto T."/>
            <person name="Kracht M."/>
            <person name="Crusemann M."/>
            <person name="Hentschel U."/>
            <person name="Abe I."/>
            <person name="Matsunaga S."/>
            <person name="Kalinowski J."/>
            <person name="Takeyama H."/>
            <person name="Piel J."/>
        </authorList>
    </citation>
    <scope>NUCLEOTIDE SEQUENCE [LARGE SCALE GENOMIC DNA]</scope>
    <source>
        <strain evidence="11">TSY1</strain>
    </source>
</reference>
<protein>
    <recommendedName>
        <fullName evidence="9">Homogentisate 1,2-dioxygenase N-terminal domain-containing protein</fullName>
    </recommendedName>
</protein>
<evidence type="ECO:0000256" key="2">
    <source>
        <dbReference type="ARBA" id="ARBA00007757"/>
    </source>
</evidence>
<keyword evidence="6 8" id="KW-0408">Iron</keyword>
<proteinExistence type="inferred from homology"/>
<keyword evidence="5" id="KW-0560">Oxidoreductase</keyword>
<dbReference type="Pfam" id="PF20510">
    <property type="entry name" value="HgmA_N"/>
    <property type="match status" value="1"/>
</dbReference>
<dbReference type="InterPro" id="IPR005708">
    <property type="entry name" value="Homogentis_dOase"/>
</dbReference>
<evidence type="ECO:0000313" key="10">
    <source>
        <dbReference type="EMBL" id="ETX01666.1"/>
    </source>
</evidence>
<evidence type="ECO:0000259" key="9">
    <source>
        <dbReference type="Pfam" id="PF20510"/>
    </source>
</evidence>
<dbReference type="GO" id="GO:0006570">
    <property type="term" value="P:tyrosine metabolic process"/>
    <property type="evidence" value="ECO:0007669"/>
    <property type="project" value="InterPro"/>
</dbReference>
<keyword evidence="3 8" id="KW-0479">Metal-binding</keyword>
<accession>W4LV57</accession>
<sequence length="425" mass="48488">MQRQVESVRDVTYQTGWCYHNQLNGLHTSSPHVLPEPDSVPPGVDPERVREQEFTRAGFIPSADHATAYLYRAHSGPSWVRDGIQAVPAEEVAPFWMTGRVRPPAPQACMPRKYLRAPDDQGHAIRNLRTLFYNPDVSIGVTSCTEPMPYFLRNADGDDLFFVHEGEGVLETEFGPLGLEQGYYVWVPRGTLYRIVPDSSPLFLFHMENYGEKFQKPDTGFTGDAALYYHRNIEVPTVCYDLSEGEYEVIVKQGGGFTSYRFDHHPCDVIGWDGDLAPFRLNIREIKPITSWRAHIPPSAYCTFFGYGFEICSFVPRPVEHAERSLPVPFDHINHDRDEVIFYSEGVFFSKDNSMSGSLTFHARGFSHGPHERALQRAMARREQEGPFMLEGHFLLVETNQPLSITAWAETLEDKDYLNSWQMTP</sequence>
<evidence type="ECO:0000256" key="7">
    <source>
        <dbReference type="PIRSR" id="PIRSR605708-1"/>
    </source>
</evidence>
<comment type="cofactor">
    <cofactor evidence="1 8">
        <name>Fe cation</name>
        <dbReference type="ChEBI" id="CHEBI:24875"/>
    </cofactor>
</comment>
<evidence type="ECO:0000256" key="1">
    <source>
        <dbReference type="ARBA" id="ARBA00001962"/>
    </source>
</evidence>
<dbReference type="EMBL" id="AZHW01000208">
    <property type="protein sequence ID" value="ETX01666.1"/>
    <property type="molecule type" value="Genomic_DNA"/>
</dbReference>
<comment type="caution">
    <text evidence="10">The sequence shown here is derived from an EMBL/GenBank/DDBJ whole genome shotgun (WGS) entry which is preliminary data.</text>
</comment>
<evidence type="ECO:0000256" key="8">
    <source>
        <dbReference type="PIRSR" id="PIRSR605708-2"/>
    </source>
</evidence>
<dbReference type="HOGENOM" id="CLU_053101_0_0_7"/>
<dbReference type="GO" id="GO:0005737">
    <property type="term" value="C:cytoplasm"/>
    <property type="evidence" value="ECO:0007669"/>
    <property type="project" value="TreeGrafter"/>
</dbReference>
<feature type="binding site" evidence="8">
    <location>
        <position position="368"/>
    </location>
    <ligand>
        <name>Fe cation</name>
        <dbReference type="ChEBI" id="CHEBI:24875"/>
    </ligand>
</feature>
<organism evidence="10 11">
    <name type="scientific">Entotheonella factor</name>
    <dbReference type="NCBI Taxonomy" id="1429438"/>
    <lineage>
        <taxon>Bacteria</taxon>
        <taxon>Pseudomonadati</taxon>
        <taxon>Nitrospinota/Tectimicrobiota group</taxon>
        <taxon>Candidatus Tectimicrobiota</taxon>
        <taxon>Candidatus Entotheonellia</taxon>
        <taxon>Candidatus Entotheonellales</taxon>
        <taxon>Candidatus Entotheonellaceae</taxon>
        <taxon>Candidatus Entotheonella</taxon>
    </lineage>
</organism>